<dbReference type="InterPro" id="IPR050722">
    <property type="entry name" value="Pyruvate:ferred/Flavod_OxRd"/>
</dbReference>
<dbReference type="InterPro" id="IPR002880">
    <property type="entry name" value="Pyrv_Fd/Flavodoxin_OxRdtase_N"/>
</dbReference>
<feature type="domain" description="Pyruvate/ketoisovalerate oxidoreductase catalytic" evidence="2">
    <location>
        <begin position="2"/>
        <end position="140"/>
    </location>
</feature>
<protein>
    <recommendedName>
        <fullName evidence="5">Pyruvate flavodoxin/ferredoxin oxidoreductase pyrimidine binding domain-containing protein</fullName>
    </recommendedName>
</protein>
<dbReference type="Gene3D" id="3.40.50.970">
    <property type="match status" value="1"/>
</dbReference>
<gene>
    <name evidence="4" type="ORF">METZ01_LOCUS231554</name>
</gene>
<feature type="non-terminal residue" evidence="4">
    <location>
        <position position="1"/>
    </location>
</feature>
<accession>A0A382GUA9</accession>
<reference evidence="4" key="1">
    <citation type="submission" date="2018-05" db="EMBL/GenBank/DDBJ databases">
        <authorList>
            <person name="Lanie J.A."/>
            <person name="Ng W.-L."/>
            <person name="Kazmierczak K.M."/>
            <person name="Andrzejewski T.M."/>
            <person name="Davidsen T.M."/>
            <person name="Wayne K.J."/>
            <person name="Tettelin H."/>
            <person name="Glass J.I."/>
            <person name="Rusch D."/>
            <person name="Podicherti R."/>
            <person name="Tsui H.-C.T."/>
            <person name="Winkler M.E."/>
        </authorList>
    </citation>
    <scope>NUCLEOTIDE SEQUENCE</scope>
</reference>
<dbReference type="PANTHER" id="PTHR32154">
    <property type="entry name" value="PYRUVATE-FLAVODOXIN OXIDOREDUCTASE-RELATED"/>
    <property type="match status" value="1"/>
</dbReference>
<dbReference type="SUPFAM" id="SSF53323">
    <property type="entry name" value="Pyruvate-ferredoxin oxidoreductase, PFOR, domain III"/>
    <property type="match status" value="1"/>
</dbReference>
<dbReference type="InterPro" id="IPR009014">
    <property type="entry name" value="Transketo_C/PFOR_II"/>
</dbReference>
<dbReference type="CDD" id="cd07034">
    <property type="entry name" value="TPP_PYR_PFOR_IOR-alpha_like"/>
    <property type="match status" value="1"/>
</dbReference>
<dbReference type="GO" id="GO:0006979">
    <property type="term" value="P:response to oxidative stress"/>
    <property type="evidence" value="ECO:0007669"/>
    <property type="project" value="TreeGrafter"/>
</dbReference>
<dbReference type="EMBL" id="UINC01057491">
    <property type="protein sequence ID" value="SVB78700.1"/>
    <property type="molecule type" value="Genomic_DNA"/>
</dbReference>
<feature type="non-terminal residue" evidence="4">
    <location>
        <position position="485"/>
    </location>
</feature>
<dbReference type="FunFam" id="3.40.50.970:FF:000022">
    <property type="entry name" value="2-oxoglutarate ferredoxin oxidoreductase alpha subunit"/>
    <property type="match status" value="1"/>
</dbReference>
<dbReference type="SUPFAM" id="SSF52518">
    <property type="entry name" value="Thiamin diphosphate-binding fold (THDP-binding)"/>
    <property type="match status" value="1"/>
</dbReference>
<dbReference type="InterPro" id="IPR029061">
    <property type="entry name" value="THDP-binding"/>
</dbReference>
<dbReference type="SUPFAM" id="SSF52922">
    <property type="entry name" value="TK C-terminal domain-like"/>
    <property type="match status" value="1"/>
</dbReference>
<dbReference type="GO" id="GO:0016903">
    <property type="term" value="F:oxidoreductase activity, acting on the aldehyde or oxo group of donors"/>
    <property type="evidence" value="ECO:0007669"/>
    <property type="project" value="InterPro"/>
</dbReference>
<proteinExistence type="predicted"/>
<name>A0A382GUA9_9ZZZZ</name>
<dbReference type="Pfam" id="PF01855">
    <property type="entry name" value="POR_N"/>
    <property type="match status" value="1"/>
</dbReference>
<dbReference type="InterPro" id="IPR002869">
    <property type="entry name" value="Pyrv_flavodox_OxRed_cen"/>
</dbReference>
<keyword evidence="1" id="KW-0560">Oxidoreductase</keyword>
<evidence type="ECO:0000313" key="4">
    <source>
        <dbReference type="EMBL" id="SVB78700.1"/>
    </source>
</evidence>
<dbReference type="InterPro" id="IPR019752">
    <property type="entry name" value="Pyrv/ketoisovalerate_OxRed_cat"/>
</dbReference>
<evidence type="ECO:0000256" key="1">
    <source>
        <dbReference type="ARBA" id="ARBA00023002"/>
    </source>
</evidence>
<evidence type="ECO:0000259" key="3">
    <source>
        <dbReference type="Pfam" id="PF01855"/>
    </source>
</evidence>
<evidence type="ECO:0008006" key="5">
    <source>
        <dbReference type="Google" id="ProtNLM"/>
    </source>
</evidence>
<dbReference type="Pfam" id="PF01558">
    <property type="entry name" value="POR"/>
    <property type="match status" value="1"/>
</dbReference>
<evidence type="ECO:0000259" key="2">
    <source>
        <dbReference type="Pfam" id="PF01558"/>
    </source>
</evidence>
<dbReference type="PANTHER" id="PTHR32154:SF20">
    <property type="entry name" value="2-OXOGLUTARATE OXIDOREDUCTASE SUBUNIT KORA"/>
    <property type="match status" value="1"/>
</dbReference>
<feature type="domain" description="Pyruvate flavodoxin/ferredoxin oxidoreductase pyrimidine binding" evidence="3">
    <location>
        <begin position="175"/>
        <end position="413"/>
    </location>
</feature>
<dbReference type="InterPro" id="IPR022367">
    <property type="entry name" value="2-oxoacid/accept_OxRdtase_asu"/>
</dbReference>
<sequence length="485" mass="52990">YTFKNLPAEIKGGASMVQVRVGDTLVRSPGDAIDILMSWNQENYDAYIDEVRPGGVVIYDPGECEADESRDAQQVGVPLQKITKEIIKVMKSKNVLAFGVLTACIGVPFEIGKRMVEESRWGRRKEFLESNVNALRYSYEHIKEQEIDIGVRLPVSDPIGHAQLIMTGNDALCMGAMAAGCRFYSGYPITPASDIMETLAKNMPKVGGVLLQTEDEIAAITSCIGASFAGKKAMTATAGPGLSLMVEGLGLATMEELPLVVVDVQRGGPSTGLPTKTEQSDLQLALYGCHGEAPRIVVAPTNAEDCFYTTVEAFNLAEKYQVPVILLSDQHMAQRAQGIPRPDVSKLTVIDRRTPSEHDCENPHEFNRYAITDDYISPMSVPGQDPQHYVATGLEHDEHAHISYTPESHLMMTEKREKKIAAAAQEPGFVSRYGAEDAQVGLIGWGSTEGPILEALDRAEAKGYKVAALIFKMIAPLREKEAREF</sequence>
<dbReference type="Gene3D" id="3.40.920.10">
    <property type="entry name" value="Pyruvate-ferredoxin oxidoreductase, PFOR, domain III"/>
    <property type="match status" value="1"/>
</dbReference>
<dbReference type="Gene3D" id="3.40.50.920">
    <property type="match status" value="1"/>
</dbReference>
<organism evidence="4">
    <name type="scientific">marine metagenome</name>
    <dbReference type="NCBI Taxonomy" id="408172"/>
    <lineage>
        <taxon>unclassified sequences</taxon>
        <taxon>metagenomes</taxon>
        <taxon>ecological metagenomes</taxon>
    </lineage>
</organism>
<dbReference type="NCBIfam" id="TIGR03710">
    <property type="entry name" value="OAFO_sf"/>
    <property type="match status" value="1"/>
</dbReference>
<dbReference type="AlphaFoldDB" id="A0A382GUA9"/>